<keyword evidence="7" id="KW-0406">Ion transport</keyword>
<dbReference type="GO" id="GO:0006811">
    <property type="term" value="P:monoatomic ion transport"/>
    <property type="evidence" value="ECO:0007669"/>
    <property type="project" value="UniProtKB-KW"/>
</dbReference>
<evidence type="ECO:0000256" key="4">
    <source>
        <dbReference type="ARBA" id="ARBA00022475"/>
    </source>
</evidence>
<feature type="transmembrane region" description="Helical" evidence="10">
    <location>
        <begin position="67"/>
        <end position="89"/>
    </location>
</feature>
<proteinExistence type="predicted"/>
<keyword evidence="12" id="KW-1185">Reference proteome</keyword>
<dbReference type="PIRSF" id="PIRSF006603">
    <property type="entry name" value="DinF"/>
    <property type="match status" value="1"/>
</dbReference>
<comment type="subcellular location">
    <subcellularLocation>
        <location evidence="1">Cell inner membrane</location>
        <topology evidence="1">Multi-pass membrane protein</topology>
    </subcellularLocation>
</comment>
<feature type="transmembrane region" description="Helical" evidence="10">
    <location>
        <begin position="176"/>
        <end position="198"/>
    </location>
</feature>
<keyword evidence="4" id="KW-1003">Cell membrane</keyword>
<evidence type="ECO:0000256" key="8">
    <source>
        <dbReference type="ARBA" id="ARBA00023136"/>
    </source>
</evidence>
<evidence type="ECO:0000256" key="10">
    <source>
        <dbReference type="SAM" id="Phobius"/>
    </source>
</evidence>
<sequence length="482" mass="52168">MVRPANFAAAPAAVAGGSPWRTEVRATLALAWPMVLTNLGQNAMTATDVMMMGRLGPITLGAGTLGWSLYFAPMIFGLGLILATAPMIASEIGRKRHSVRDVRRTVRQGLWIATTVSLPIWALLWFAEPLLLLMGQQPQLAAEAGRYMIWLQWAVLPFYWYIVLRSFMSALERPGWALVVTFVAVAFNVFANWCLMFGNLGFPAMGIAGSGLATTLSSFLMFAGVAMIVSIERQFRRYRLFGRFWRADWPRFVALARLGLPIGAILLFEVSIFNAAAILMGLIGATALAAHAIAIQIASLSFMVPMGISQAVTVRVGRAYGGGDNDGITRAGWTSFWLGVGFMALMALLMITVPDLLIRAFIDIRAPENIAVAELAVSFLAFAALFQIFDGAQAVGGGMLRGLHDTKVPMVMAAIGYWGVGLPLGALLAFRYGMDGAGIWLGLSSGLAVVAVLLLWRWLRRDDLGLTRQPEIALESGGNHRI</sequence>
<dbReference type="RefSeq" id="WP_146301323.1">
    <property type="nucleotide sequence ID" value="NZ_CP042301.2"/>
</dbReference>
<keyword evidence="6 10" id="KW-1133">Transmembrane helix</keyword>
<reference evidence="11" key="1">
    <citation type="submission" date="2020-04" db="EMBL/GenBank/DDBJ databases">
        <title>Nitratireductor sp. nov. isolated from mangrove soil.</title>
        <authorList>
            <person name="Ye Y."/>
        </authorList>
    </citation>
    <scope>NUCLEOTIDE SEQUENCE</scope>
    <source>
        <strain evidence="11">SY7</strain>
    </source>
</reference>
<dbReference type="GO" id="GO:0042910">
    <property type="term" value="F:xenobiotic transmembrane transporter activity"/>
    <property type="evidence" value="ECO:0007669"/>
    <property type="project" value="InterPro"/>
</dbReference>
<feature type="transmembrane region" description="Helical" evidence="10">
    <location>
        <begin position="110"/>
        <end position="127"/>
    </location>
</feature>
<evidence type="ECO:0000256" key="7">
    <source>
        <dbReference type="ARBA" id="ARBA00023065"/>
    </source>
</evidence>
<keyword evidence="2" id="KW-0813">Transport</keyword>
<feature type="transmembrane region" description="Helical" evidence="10">
    <location>
        <begin position="370"/>
        <end position="389"/>
    </location>
</feature>
<dbReference type="PANTHER" id="PTHR43298">
    <property type="entry name" value="MULTIDRUG RESISTANCE PROTEIN NORM-RELATED"/>
    <property type="match status" value="1"/>
</dbReference>
<evidence type="ECO:0000256" key="1">
    <source>
        <dbReference type="ARBA" id="ARBA00004429"/>
    </source>
</evidence>
<accession>A0A5B8L585</accession>
<evidence type="ECO:0000256" key="6">
    <source>
        <dbReference type="ARBA" id="ARBA00022989"/>
    </source>
</evidence>
<evidence type="ECO:0000256" key="3">
    <source>
        <dbReference type="ARBA" id="ARBA00022449"/>
    </source>
</evidence>
<gene>
    <name evidence="11" type="ORF">FQ775_21215</name>
</gene>
<dbReference type="EMBL" id="CP042301">
    <property type="protein sequence ID" value="QDZ02688.1"/>
    <property type="molecule type" value="Genomic_DNA"/>
</dbReference>
<dbReference type="InterPro" id="IPR048279">
    <property type="entry name" value="MdtK-like"/>
</dbReference>
<dbReference type="Proteomes" id="UP000321389">
    <property type="component" value="Chromosome"/>
</dbReference>
<dbReference type="InterPro" id="IPR002528">
    <property type="entry name" value="MATE_fam"/>
</dbReference>
<feature type="transmembrane region" description="Helical" evidence="10">
    <location>
        <begin position="272"/>
        <end position="290"/>
    </location>
</feature>
<dbReference type="GO" id="GO:0015297">
    <property type="term" value="F:antiporter activity"/>
    <property type="evidence" value="ECO:0007669"/>
    <property type="project" value="UniProtKB-KW"/>
</dbReference>
<evidence type="ECO:0000256" key="2">
    <source>
        <dbReference type="ARBA" id="ARBA00022448"/>
    </source>
</evidence>
<evidence type="ECO:0000313" key="11">
    <source>
        <dbReference type="EMBL" id="QDZ02688.1"/>
    </source>
</evidence>
<name>A0A5B8L585_9HYPH</name>
<organism evidence="11 12">
    <name type="scientific">Nitratireductor mangrovi</name>
    <dbReference type="NCBI Taxonomy" id="2599600"/>
    <lineage>
        <taxon>Bacteria</taxon>
        <taxon>Pseudomonadati</taxon>
        <taxon>Pseudomonadota</taxon>
        <taxon>Alphaproteobacteria</taxon>
        <taxon>Hyphomicrobiales</taxon>
        <taxon>Phyllobacteriaceae</taxon>
        <taxon>Nitratireductor</taxon>
    </lineage>
</organism>
<evidence type="ECO:0000313" key="12">
    <source>
        <dbReference type="Proteomes" id="UP000321389"/>
    </source>
</evidence>
<keyword evidence="3" id="KW-0050">Antiport</keyword>
<dbReference type="PANTHER" id="PTHR43298:SF2">
    <property type="entry name" value="FMN_FAD EXPORTER YEEO-RELATED"/>
    <property type="match status" value="1"/>
</dbReference>
<dbReference type="OrthoDB" id="9780160at2"/>
<evidence type="ECO:0000256" key="5">
    <source>
        <dbReference type="ARBA" id="ARBA00022692"/>
    </source>
</evidence>
<feature type="transmembrane region" description="Helical" evidence="10">
    <location>
        <begin position="437"/>
        <end position="459"/>
    </location>
</feature>
<protein>
    <recommendedName>
        <fullName evidence="9">Multidrug-efflux transporter</fullName>
    </recommendedName>
</protein>
<keyword evidence="8 10" id="KW-0472">Membrane</keyword>
<feature type="transmembrane region" description="Helical" evidence="10">
    <location>
        <begin position="336"/>
        <end position="358"/>
    </location>
</feature>
<keyword evidence="5 10" id="KW-0812">Transmembrane</keyword>
<evidence type="ECO:0000256" key="9">
    <source>
        <dbReference type="ARBA" id="ARBA00031636"/>
    </source>
</evidence>
<feature type="transmembrane region" description="Helical" evidence="10">
    <location>
        <begin position="204"/>
        <end position="229"/>
    </location>
</feature>
<dbReference type="Pfam" id="PF01554">
    <property type="entry name" value="MatE"/>
    <property type="match status" value="2"/>
</dbReference>
<dbReference type="AlphaFoldDB" id="A0A5B8L585"/>
<dbReference type="KEGG" id="niy:FQ775_21215"/>
<dbReference type="CDD" id="cd13131">
    <property type="entry name" value="MATE_NorM_like"/>
    <property type="match status" value="1"/>
</dbReference>
<dbReference type="GO" id="GO:0005886">
    <property type="term" value="C:plasma membrane"/>
    <property type="evidence" value="ECO:0007669"/>
    <property type="project" value="UniProtKB-SubCell"/>
</dbReference>
<feature type="transmembrane region" description="Helical" evidence="10">
    <location>
        <begin position="147"/>
        <end position="164"/>
    </location>
</feature>
<feature type="transmembrane region" description="Helical" evidence="10">
    <location>
        <begin position="409"/>
        <end position="430"/>
    </location>
</feature>
<dbReference type="InterPro" id="IPR050222">
    <property type="entry name" value="MATE_MdtK"/>
</dbReference>
<dbReference type="NCBIfam" id="TIGR00797">
    <property type="entry name" value="matE"/>
    <property type="match status" value="1"/>
</dbReference>